<dbReference type="EMBL" id="JABEPP010000004">
    <property type="protein sequence ID" value="NNM73839.1"/>
    <property type="molecule type" value="Genomic_DNA"/>
</dbReference>
<dbReference type="CDD" id="cd01483">
    <property type="entry name" value="E1_enzyme_family"/>
    <property type="match status" value="1"/>
</dbReference>
<feature type="domain" description="Prokaryotic E2 family B" evidence="2">
    <location>
        <begin position="49"/>
        <end position="137"/>
    </location>
</feature>
<evidence type="ECO:0000313" key="4">
    <source>
        <dbReference type="Proteomes" id="UP000564885"/>
    </source>
</evidence>
<feature type="domain" description="THIF-type NAD/FAD binding fold" evidence="1">
    <location>
        <begin position="310"/>
        <end position="438"/>
    </location>
</feature>
<dbReference type="Pfam" id="PF14461">
    <property type="entry name" value="Prok-E2_B"/>
    <property type="match status" value="1"/>
</dbReference>
<evidence type="ECO:0000259" key="2">
    <source>
        <dbReference type="Pfam" id="PF14461"/>
    </source>
</evidence>
<dbReference type="GO" id="GO:0061503">
    <property type="term" value="F:tRNA threonylcarbamoyladenosine dehydratase"/>
    <property type="evidence" value="ECO:0007669"/>
    <property type="project" value="TreeGrafter"/>
</dbReference>
<dbReference type="Proteomes" id="UP000564885">
    <property type="component" value="Unassembled WGS sequence"/>
</dbReference>
<dbReference type="InterPro" id="IPR032701">
    <property type="entry name" value="Prok-E2_B_dom"/>
</dbReference>
<comment type="caution">
    <text evidence="3">The sequence shown here is derived from an EMBL/GenBank/DDBJ whole genome shotgun (WGS) entry which is preliminary data.</text>
</comment>
<dbReference type="GO" id="GO:0008641">
    <property type="term" value="F:ubiquitin-like modifier activating enzyme activity"/>
    <property type="evidence" value="ECO:0007669"/>
    <property type="project" value="InterPro"/>
</dbReference>
<dbReference type="PANTHER" id="PTHR43267">
    <property type="entry name" value="TRNA THREONYLCARBAMOYLADENOSINE DEHYDRATASE"/>
    <property type="match status" value="1"/>
</dbReference>
<proteinExistence type="predicted"/>
<dbReference type="Gene3D" id="3.40.50.720">
    <property type="entry name" value="NAD(P)-binding Rossmann-like Domain"/>
    <property type="match status" value="1"/>
</dbReference>
<dbReference type="InterPro" id="IPR045886">
    <property type="entry name" value="ThiF/MoeB/HesA"/>
</dbReference>
<dbReference type="AlphaFoldDB" id="A0A849IBN9"/>
<gene>
    <name evidence="3" type="ORF">HJG44_15760</name>
</gene>
<dbReference type="InterPro" id="IPR000594">
    <property type="entry name" value="ThiF_NAD_FAD-bd"/>
</dbReference>
<evidence type="ECO:0000313" key="3">
    <source>
        <dbReference type="EMBL" id="NNM73839.1"/>
    </source>
</evidence>
<keyword evidence="4" id="KW-1185">Reference proteome</keyword>
<reference evidence="3 4" key="1">
    <citation type="submission" date="2020-04" db="EMBL/GenBank/DDBJ databases">
        <title>Enterovirga sp. isolate from soil.</title>
        <authorList>
            <person name="Chea S."/>
            <person name="Kim D.-U."/>
        </authorList>
    </citation>
    <scope>NUCLEOTIDE SEQUENCE [LARGE SCALE GENOMIC DNA]</scope>
    <source>
        <strain evidence="3 4">DB1703</strain>
    </source>
</reference>
<organism evidence="3 4">
    <name type="scientific">Enterovirga aerilata</name>
    <dbReference type="NCBI Taxonomy" id="2730920"/>
    <lineage>
        <taxon>Bacteria</taxon>
        <taxon>Pseudomonadati</taxon>
        <taxon>Pseudomonadota</taxon>
        <taxon>Alphaproteobacteria</taxon>
        <taxon>Hyphomicrobiales</taxon>
        <taxon>Methylobacteriaceae</taxon>
        <taxon>Enterovirga</taxon>
    </lineage>
</organism>
<evidence type="ECO:0000259" key="1">
    <source>
        <dbReference type="Pfam" id="PF00899"/>
    </source>
</evidence>
<dbReference type="PANTHER" id="PTHR43267:SF1">
    <property type="entry name" value="TRNA THREONYLCARBAMOYLADENOSINE DEHYDRATASE"/>
    <property type="match status" value="1"/>
</dbReference>
<dbReference type="Pfam" id="PF00899">
    <property type="entry name" value="ThiF"/>
    <property type="match status" value="1"/>
</dbReference>
<evidence type="ECO:0008006" key="5">
    <source>
        <dbReference type="Google" id="ProtNLM"/>
    </source>
</evidence>
<sequence>MTAHVHPLPVDAVALVDSWFSPLKSFRGRLPSNDPLIAAGGAGWLIRTRGRELAVVVDVAFPFTRPRVYLRGNWPAMPHIERDGRFCLRNPEIPASPIAAVERALGEARALLADIASGSEDHDFEEDFGLYWRQSAEVGLRARLLIPGDQASSIIAWSATQAGAYGFLSTEALQRWWAHRFDSDRSHVRQGALVALTRLPHPDLYPRTGLELWDLVVQCSRDGAEVLAGLLRQTPKSLLVVLAGTALSGRHHAVGAMLTRHSDARGRPVTRRVIEHDYPRGKTPPEIICERYRLSRLETEALDAAGTRLPYEERDRLASARVAVIGCGALGSGVARLLAKSGVGHLVLVDPERLGWENIRRHQLGAGFVGSPKATGLAKAIAHENPDIGGTIGYDLAVEKLLLANAKSLEGLDLVVACTASWSANSALDDFFGRPGRPPVLYAWMEAHAVAAHAVLIMTGNSYRSGFDIVGNPKLMASQSSKAIPAACGALTSPFGAIELAHAETLTSRLALDFLRGKAVSTTWRTWLTDSETLADAEGSWTKDWIAARGSPDPQGQVSAGPWLV</sequence>
<dbReference type="SUPFAM" id="SSF69572">
    <property type="entry name" value="Activating enzymes of the ubiquitin-like proteins"/>
    <property type="match status" value="1"/>
</dbReference>
<name>A0A849IBN9_9HYPH</name>
<accession>A0A849IBN9</accession>
<dbReference type="RefSeq" id="WP_171219287.1">
    <property type="nucleotide sequence ID" value="NZ_JABEPP010000004.1"/>
</dbReference>
<dbReference type="GO" id="GO:0061504">
    <property type="term" value="P:cyclic threonylcarbamoyladenosine biosynthetic process"/>
    <property type="evidence" value="ECO:0007669"/>
    <property type="project" value="TreeGrafter"/>
</dbReference>
<dbReference type="InterPro" id="IPR035985">
    <property type="entry name" value="Ubiquitin-activating_enz"/>
</dbReference>
<protein>
    <recommendedName>
        <fullName evidence="5">THIF-type NAD/FAD binding fold domain-containing protein</fullName>
    </recommendedName>
</protein>